<dbReference type="PANTHER" id="PTHR47027">
    <property type="entry name" value="REVERSE TRANSCRIPTASE DOMAIN-CONTAINING PROTEIN"/>
    <property type="match status" value="1"/>
</dbReference>
<protein>
    <recommendedName>
        <fullName evidence="1">Reverse transcriptase domain-containing protein</fullName>
    </recommendedName>
</protein>
<proteinExistence type="predicted"/>
<dbReference type="InterPro" id="IPR000477">
    <property type="entry name" value="RT_dom"/>
</dbReference>
<reference evidence="2 3" key="1">
    <citation type="journal article" date="2019" name="Commun. Biol.">
        <title>The bagworm genome reveals a unique fibroin gene that provides high tensile strength.</title>
        <authorList>
            <person name="Kono N."/>
            <person name="Nakamura H."/>
            <person name="Ohtoshi R."/>
            <person name="Tomita M."/>
            <person name="Numata K."/>
            <person name="Arakawa K."/>
        </authorList>
    </citation>
    <scope>NUCLEOTIDE SEQUENCE [LARGE SCALE GENOMIC DNA]</scope>
</reference>
<dbReference type="EMBL" id="BGZK01000410">
    <property type="protein sequence ID" value="GBP42037.1"/>
    <property type="molecule type" value="Genomic_DNA"/>
</dbReference>
<dbReference type="AlphaFoldDB" id="A0A4C1VW11"/>
<comment type="caution">
    <text evidence="2">The sequence shown here is derived from an EMBL/GenBank/DDBJ whole genome shotgun (WGS) entry which is preliminary data.</text>
</comment>
<organism evidence="2 3">
    <name type="scientific">Eumeta variegata</name>
    <name type="common">Bagworm moth</name>
    <name type="synonym">Eumeta japonica</name>
    <dbReference type="NCBI Taxonomy" id="151549"/>
    <lineage>
        <taxon>Eukaryota</taxon>
        <taxon>Metazoa</taxon>
        <taxon>Ecdysozoa</taxon>
        <taxon>Arthropoda</taxon>
        <taxon>Hexapoda</taxon>
        <taxon>Insecta</taxon>
        <taxon>Pterygota</taxon>
        <taxon>Neoptera</taxon>
        <taxon>Endopterygota</taxon>
        <taxon>Lepidoptera</taxon>
        <taxon>Glossata</taxon>
        <taxon>Ditrysia</taxon>
        <taxon>Tineoidea</taxon>
        <taxon>Psychidae</taxon>
        <taxon>Oiketicinae</taxon>
        <taxon>Eumeta</taxon>
    </lineage>
</organism>
<dbReference type="PANTHER" id="PTHR47027:SF20">
    <property type="entry name" value="REVERSE TRANSCRIPTASE-LIKE PROTEIN WITH RNA-DIRECTED DNA POLYMERASE DOMAIN"/>
    <property type="match status" value="1"/>
</dbReference>
<evidence type="ECO:0000259" key="1">
    <source>
        <dbReference type="Pfam" id="PF00078"/>
    </source>
</evidence>
<dbReference type="Pfam" id="PF00078">
    <property type="entry name" value="RVT_1"/>
    <property type="match status" value="1"/>
</dbReference>
<feature type="domain" description="Reverse transcriptase" evidence="1">
    <location>
        <begin position="12"/>
        <end position="96"/>
    </location>
</feature>
<evidence type="ECO:0000313" key="2">
    <source>
        <dbReference type="EMBL" id="GBP42037.1"/>
    </source>
</evidence>
<dbReference type="STRING" id="151549.A0A4C1VW11"/>
<dbReference type="GO" id="GO:0071897">
    <property type="term" value="P:DNA biosynthetic process"/>
    <property type="evidence" value="ECO:0007669"/>
    <property type="project" value="UniProtKB-ARBA"/>
</dbReference>
<accession>A0A4C1VW11</accession>
<evidence type="ECO:0000313" key="3">
    <source>
        <dbReference type="Proteomes" id="UP000299102"/>
    </source>
</evidence>
<dbReference type="Proteomes" id="UP000299102">
    <property type="component" value="Unassembled WGS sequence"/>
</dbReference>
<name>A0A4C1VW11_EUMVA</name>
<sequence length="132" mass="14788">MDSCLCGLKQYECGLRIYVKCLLCVDDKVILAPSMCELQEMVNKVNDSVNKKGIKINVSKTNVMMFERGESTTECNILIDGEKVKQMKEFVYLGSQFTNDGKHDKDIKRRVNAGSKLNGALLAIMNSKSVSR</sequence>
<dbReference type="OrthoDB" id="425681at2759"/>
<dbReference type="SUPFAM" id="SSF56672">
    <property type="entry name" value="DNA/RNA polymerases"/>
    <property type="match status" value="1"/>
</dbReference>
<dbReference type="InterPro" id="IPR043502">
    <property type="entry name" value="DNA/RNA_pol_sf"/>
</dbReference>
<keyword evidence="3" id="KW-1185">Reference proteome</keyword>
<gene>
    <name evidence="2" type="ORF">EVAR_95036_1</name>
</gene>